<name>A0ABC9Y7L9_GRUJA</name>
<accession>A0ABC9Y7L9</accession>
<evidence type="ECO:0000313" key="2">
    <source>
        <dbReference type="Proteomes" id="UP001623348"/>
    </source>
</evidence>
<dbReference type="PANTHER" id="PTHR33395">
    <property type="entry name" value="TRANSCRIPTASE, PUTATIVE-RELATED-RELATED"/>
    <property type="match status" value="1"/>
</dbReference>
<protein>
    <submittedName>
        <fullName evidence="1">Uncharacterized protein</fullName>
    </submittedName>
</protein>
<organism evidence="1 2">
    <name type="scientific">Grus japonensis</name>
    <name type="common">Japanese crane</name>
    <name type="synonym">Red-crowned crane</name>
    <dbReference type="NCBI Taxonomy" id="30415"/>
    <lineage>
        <taxon>Eukaryota</taxon>
        <taxon>Metazoa</taxon>
        <taxon>Chordata</taxon>
        <taxon>Craniata</taxon>
        <taxon>Vertebrata</taxon>
        <taxon>Euteleostomi</taxon>
        <taxon>Archelosauria</taxon>
        <taxon>Archosauria</taxon>
        <taxon>Dinosauria</taxon>
        <taxon>Saurischia</taxon>
        <taxon>Theropoda</taxon>
        <taxon>Coelurosauria</taxon>
        <taxon>Aves</taxon>
        <taxon>Neognathae</taxon>
        <taxon>Neoaves</taxon>
        <taxon>Gruiformes</taxon>
        <taxon>Gruidae</taxon>
        <taxon>Grus</taxon>
    </lineage>
</organism>
<keyword evidence="2" id="KW-1185">Reference proteome</keyword>
<sequence>MRNKQEELEALAQSQSYDSVGRSETWWEEPCDWSAVMDGYRLFRRDRKGRRGQGVAPSVKEGLDCTGLGVGGDMVGSLWVQDVEPVLVELHEICMGLLLKPVKVLKHTEGYFLIQVLRDLTRKGVLLDLLFVNRDGLMGEGMIGGCLGHKDDDIVEFKIFGNMRKTVRRDATLDFGGAGFRLLKELLRPVLFSVFINDMDTGVECMVSKFANNTELGGTIDSLEGRQALQRDFNRSEC</sequence>
<dbReference type="EMBL" id="BAAFJT010000040">
    <property type="protein sequence ID" value="GAB0205531.1"/>
    <property type="molecule type" value="Genomic_DNA"/>
</dbReference>
<reference evidence="1 2" key="1">
    <citation type="submission" date="2024-06" db="EMBL/GenBank/DDBJ databases">
        <title>The draft genome of Grus japonensis, version 3.</title>
        <authorList>
            <person name="Nabeshima K."/>
            <person name="Suzuki S."/>
            <person name="Onuma M."/>
        </authorList>
    </citation>
    <scope>NUCLEOTIDE SEQUENCE [LARGE SCALE GENOMIC DNA]</scope>
    <source>
        <strain evidence="1 2">451A</strain>
    </source>
</reference>
<evidence type="ECO:0000313" key="1">
    <source>
        <dbReference type="EMBL" id="GAB0205531.1"/>
    </source>
</evidence>
<dbReference type="AlphaFoldDB" id="A0ABC9Y7L9"/>
<dbReference type="Proteomes" id="UP001623348">
    <property type="component" value="Unassembled WGS sequence"/>
</dbReference>
<dbReference type="PANTHER" id="PTHR33395:SF22">
    <property type="entry name" value="REVERSE TRANSCRIPTASE DOMAIN-CONTAINING PROTEIN"/>
    <property type="match status" value="1"/>
</dbReference>
<gene>
    <name evidence="1" type="ORF">GRJ2_003018700</name>
</gene>
<proteinExistence type="predicted"/>
<comment type="caution">
    <text evidence="1">The sequence shown here is derived from an EMBL/GenBank/DDBJ whole genome shotgun (WGS) entry which is preliminary data.</text>
</comment>